<gene>
    <name evidence="2" type="ORF">ABR189_11995</name>
</gene>
<dbReference type="PROSITE" id="PS51186">
    <property type="entry name" value="GNAT"/>
    <property type="match status" value="1"/>
</dbReference>
<dbReference type="CDD" id="cd04301">
    <property type="entry name" value="NAT_SF"/>
    <property type="match status" value="1"/>
</dbReference>
<sequence>MANIKFHLVTPNDNQTIELIANWYLNEWHLPIDKTILRLQTITADPSQFQVLMTLDNVPVSTGGIYSHVGLLDREPKFKVFKNWLALVYTTPDKRQQGYGAAICNYIQDYSKHIGLDKIHLFTDTAERLYKRLGWDEIERLNLGERHIVVMKKDLLNDEKNGYQA</sequence>
<dbReference type="InterPro" id="IPR000182">
    <property type="entry name" value="GNAT_dom"/>
</dbReference>
<dbReference type="InterPro" id="IPR016181">
    <property type="entry name" value="Acyl_CoA_acyltransferase"/>
</dbReference>
<comment type="caution">
    <text evidence="2">The sequence shown here is derived from an EMBL/GenBank/DDBJ whole genome shotgun (WGS) entry which is preliminary data.</text>
</comment>
<reference evidence="2 3" key="1">
    <citation type="submission" date="2024-06" db="EMBL/GenBank/DDBJ databases">
        <title>Chitinophaga defluvii sp. nov., isolated from municipal sewage.</title>
        <authorList>
            <person name="Zhang L."/>
        </authorList>
    </citation>
    <scope>NUCLEOTIDE SEQUENCE [LARGE SCALE GENOMIC DNA]</scope>
    <source>
        <strain evidence="2 3">H8</strain>
    </source>
</reference>
<dbReference type="Pfam" id="PF00583">
    <property type="entry name" value="Acetyltransf_1"/>
    <property type="match status" value="1"/>
</dbReference>
<accession>A0ABV2T4Y9</accession>
<dbReference type="EMBL" id="JBEXAC010000001">
    <property type="protein sequence ID" value="MET6998100.1"/>
    <property type="molecule type" value="Genomic_DNA"/>
</dbReference>
<evidence type="ECO:0000313" key="3">
    <source>
        <dbReference type="Proteomes" id="UP001549749"/>
    </source>
</evidence>
<evidence type="ECO:0000259" key="1">
    <source>
        <dbReference type="PROSITE" id="PS51186"/>
    </source>
</evidence>
<evidence type="ECO:0000313" key="2">
    <source>
        <dbReference type="EMBL" id="MET6998100.1"/>
    </source>
</evidence>
<dbReference type="Gene3D" id="3.40.630.30">
    <property type="match status" value="1"/>
</dbReference>
<dbReference type="RefSeq" id="WP_354660735.1">
    <property type="nucleotide sequence ID" value="NZ_JBEXAC010000001.1"/>
</dbReference>
<organism evidence="2 3">
    <name type="scientific">Chitinophaga defluvii</name>
    <dbReference type="NCBI Taxonomy" id="3163343"/>
    <lineage>
        <taxon>Bacteria</taxon>
        <taxon>Pseudomonadati</taxon>
        <taxon>Bacteroidota</taxon>
        <taxon>Chitinophagia</taxon>
        <taxon>Chitinophagales</taxon>
        <taxon>Chitinophagaceae</taxon>
        <taxon>Chitinophaga</taxon>
    </lineage>
</organism>
<dbReference type="Proteomes" id="UP001549749">
    <property type="component" value="Unassembled WGS sequence"/>
</dbReference>
<feature type="domain" description="N-acetyltransferase" evidence="1">
    <location>
        <begin position="4"/>
        <end position="156"/>
    </location>
</feature>
<dbReference type="SUPFAM" id="SSF55729">
    <property type="entry name" value="Acyl-CoA N-acyltransferases (Nat)"/>
    <property type="match status" value="1"/>
</dbReference>
<keyword evidence="3" id="KW-1185">Reference proteome</keyword>
<protein>
    <submittedName>
        <fullName evidence="2">GNAT family N-acetyltransferase</fullName>
    </submittedName>
</protein>
<proteinExistence type="predicted"/>
<name>A0ABV2T4Y9_9BACT</name>